<feature type="transmembrane region" description="Helical" evidence="7">
    <location>
        <begin position="178"/>
        <end position="195"/>
    </location>
</feature>
<feature type="transmembrane region" description="Helical" evidence="7">
    <location>
        <begin position="71"/>
        <end position="90"/>
    </location>
</feature>
<evidence type="ECO:0000256" key="5">
    <source>
        <dbReference type="ARBA" id="ARBA00022989"/>
    </source>
</evidence>
<feature type="transmembrane region" description="Helical" evidence="7">
    <location>
        <begin position="348"/>
        <end position="370"/>
    </location>
</feature>
<gene>
    <name evidence="8" type="ORF">LTRI10_LOCUS43137</name>
</gene>
<feature type="transmembrane region" description="Helical" evidence="7">
    <location>
        <begin position="149"/>
        <end position="171"/>
    </location>
</feature>
<evidence type="ECO:0000256" key="6">
    <source>
        <dbReference type="ARBA" id="ARBA00023136"/>
    </source>
</evidence>
<keyword evidence="4 7" id="KW-0812">Transmembrane</keyword>
<proteinExistence type="inferred from homology"/>
<evidence type="ECO:0000256" key="2">
    <source>
        <dbReference type="ARBA" id="ARBA00006213"/>
    </source>
</evidence>
<feature type="transmembrane region" description="Helical" evidence="7">
    <location>
        <begin position="292"/>
        <end position="314"/>
    </location>
</feature>
<sequence length="390" mass="42852">MDQPAQIQLQVLRDQHHNEANKEETMKQSSKTGHWWWWVKVSLYTLSVLLGQSVAVLLGRLYFLKGGSSNWLSSVVQVGGFPILIPFYLLTTTTPTKAAAGGVDHDHDDQGAKPPLPSPHTLTAIYALLGLVVGFDCWLYSVGLQNLPVSTYTLLSASQLAFNSFFSYFINGQKFTPFVVNSLVLLTISSVLLVFNNDDDDDSSAAGPTSRVKYVTGFLCTLAASALFGLLMSATQYVFTSVIKRRTFKYVMDMIIYQNLFASLVTAVGLFASGEWKGIGREMEGYGLGTTSYLMTLIWIAVFWQVFSIGAVGLIFEVSALFSNSISVVGLPVVPIAAIFFFHDKMSGVKGVSMVLAIWGFVSYVYQFYVDDRISKVAKKAVDESSPRSS</sequence>
<comment type="similarity">
    <text evidence="2 7">Belongs to the purine permeases (TC 2.A.7.14) family.</text>
</comment>
<dbReference type="Gene3D" id="1.10.3730.20">
    <property type="match status" value="1"/>
</dbReference>
<keyword evidence="6 7" id="KW-0472">Membrane</keyword>
<dbReference type="Pfam" id="PF16913">
    <property type="entry name" value="PUNUT"/>
    <property type="match status" value="1"/>
</dbReference>
<protein>
    <recommendedName>
        <fullName evidence="7">Probable purine permease</fullName>
    </recommendedName>
</protein>
<dbReference type="EMBL" id="OZ034820">
    <property type="protein sequence ID" value="CAL1403190.1"/>
    <property type="molecule type" value="Genomic_DNA"/>
</dbReference>
<evidence type="ECO:0000256" key="7">
    <source>
        <dbReference type="RuleBase" id="RU368015"/>
    </source>
</evidence>
<keyword evidence="9" id="KW-1185">Reference proteome</keyword>
<reference evidence="8 9" key="1">
    <citation type="submission" date="2024-04" db="EMBL/GenBank/DDBJ databases">
        <authorList>
            <person name="Fracassetti M."/>
        </authorList>
    </citation>
    <scope>NUCLEOTIDE SEQUENCE [LARGE SCALE GENOMIC DNA]</scope>
</reference>
<keyword evidence="5 7" id="KW-1133">Transmembrane helix</keyword>
<dbReference type="SUPFAM" id="SSF103481">
    <property type="entry name" value="Multidrug resistance efflux transporter EmrE"/>
    <property type="match status" value="1"/>
</dbReference>
<dbReference type="InterPro" id="IPR030182">
    <property type="entry name" value="PUP_plant"/>
</dbReference>
<comment type="subcellular location">
    <subcellularLocation>
        <location evidence="1 7">Membrane</location>
        <topology evidence="1 7">Multi-pass membrane protein</topology>
    </subcellularLocation>
</comment>
<feature type="transmembrane region" description="Helical" evidence="7">
    <location>
        <begin position="35"/>
        <end position="59"/>
    </location>
</feature>
<evidence type="ECO:0000313" key="8">
    <source>
        <dbReference type="EMBL" id="CAL1403190.1"/>
    </source>
</evidence>
<dbReference type="GO" id="GO:0015211">
    <property type="term" value="F:purine nucleoside transmembrane transporter activity"/>
    <property type="evidence" value="ECO:0007669"/>
    <property type="project" value="UniProtKB-UniRule"/>
</dbReference>
<feature type="transmembrane region" description="Helical" evidence="7">
    <location>
        <begin position="215"/>
        <end position="239"/>
    </location>
</feature>
<evidence type="ECO:0000256" key="4">
    <source>
        <dbReference type="ARBA" id="ARBA00022692"/>
    </source>
</evidence>
<evidence type="ECO:0000313" key="9">
    <source>
        <dbReference type="Proteomes" id="UP001497516"/>
    </source>
</evidence>
<keyword evidence="3 7" id="KW-0813">Transport</keyword>
<dbReference type="GO" id="GO:0005345">
    <property type="term" value="F:purine nucleobase transmembrane transporter activity"/>
    <property type="evidence" value="ECO:0007669"/>
    <property type="project" value="UniProtKB-UniRule"/>
</dbReference>
<feature type="transmembrane region" description="Helical" evidence="7">
    <location>
        <begin position="123"/>
        <end position="143"/>
    </location>
</feature>
<evidence type="ECO:0000256" key="1">
    <source>
        <dbReference type="ARBA" id="ARBA00004141"/>
    </source>
</evidence>
<dbReference type="GO" id="GO:0016020">
    <property type="term" value="C:membrane"/>
    <property type="evidence" value="ECO:0007669"/>
    <property type="project" value="UniProtKB-SubCell"/>
</dbReference>
<name>A0AAV2G0M3_9ROSI</name>
<dbReference type="PANTHER" id="PTHR31376:SF106">
    <property type="entry name" value="PURINE PERMEASE-RELATED"/>
    <property type="match status" value="1"/>
</dbReference>
<feature type="transmembrane region" description="Helical" evidence="7">
    <location>
        <begin position="251"/>
        <end position="272"/>
    </location>
</feature>
<dbReference type="InterPro" id="IPR037185">
    <property type="entry name" value="EmrE-like"/>
</dbReference>
<dbReference type="Proteomes" id="UP001497516">
    <property type="component" value="Chromosome 7"/>
</dbReference>
<feature type="transmembrane region" description="Helical" evidence="7">
    <location>
        <begin position="321"/>
        <end position="342"/>
    </location>
</feature>
<organism evidence="8 9">
    <name type="scientific">Linum trigynum</name>
    <dbReference type="NCBI Taxonomy" id="586398"/>
    <lineage>
        <taxon>Eukaryota</taxon>
        <taxon>Viridiplantae</taxon>
        <taxon>Streptophyta</taxon>
        <taxon>Embryophyta</taxon>
        <taxon>Tracheophyta</taxon>
        <taxon>Spermatophyta</taxon>
        <taxon>Magnoliopsida</taxon>
        <taxon>eudicotyledons</taxon>
        <taxon>Gunneridae</taxon>
        <taxon>Pentapetalae</taxon>
        <taxon>rosids</taxon>
        <taxon>fabids</taxon>
        <taxon>Malpighiales</taxon>
        <taxon>Linaceae</taxon>
        <taxon>Linum</taxon>
    </lineage>
</organism>
<evidence type="ECO:0000256" key="3">
    <source>
        <dbReference type="ARBA" id="ARBA00022448"/>
    </source>
</evidence>
<accession>A0AAV2G0M3</accession>
<dbReference type="AlphaFoldDB" id="A0AAV2G0M3"/>
<dbReference type="PANTHER" id="PTHR31376">
    <property type="entry name" value="OS09G0467300 PROTEIN-RELATED"/>
    <property type="match status" value="1"/>
</dbReference>